<keyword evidence="4" id="KW-1185">Reference proteome</keyword>
<protein>
    <submittedName>
        <fullName evidence="3">SDR family oxidoreductase</fullName>
    </submittedName>
</protein>
<dbReference type="SUPFAM" id="SSF51735">
    <property type="entry name" value="NAD(P)-binding Rossmann-fold domains"/>
    <property type="match status" value="1"/>
</dbReference>
<dbReference type="InterPro" id="IPR036291">
    <property type="entry name" value="NAD(P)-bd_dom_sf"/>
</dbReference>
<evidence type="ECO:0000256" key="2">
    <source>
        <dbReference type="ARBA" id="ARBA00023002"/>
    </source>
</evidence>
<dbReference type="PRINTS" id="PR00081">
    <property type="entry name" value="GDHRDH"/>
</dbReference>
<proteinExistence type="inferred from homology"/>
<evidence type="ECO:0000256" key="1">
    <source>
        <dbReference type="ARBA" id="ARBA00006484"/>
    </source>
</evidence>
<name>A0ABZ1YWP8_9NOCA</name>
<dbReference type="InterPro" id="IPR002347">
    <property type="entry name" value="SDR_fam"/>
</dbReference>
<evidence type="ECO:0000313" key="3">
    <source>
        <dbReference type="EMBL" id="WUV47715.1"/>
    </source>
</evidence>
<dbReference type="Pfam" id="PF13561">
    <property type="entry name" value="adh_short_C2"/>
    <property type="match status" value="1"/>
</dbReference>
<gene>
    <name evidence="3" type="ORF">OG563_05655</name>
</gene>
<dbReference type="PANTHER" id="PTHR24321:SF8">
    <property type="entry name" value="ESTRADIOL 17-BETA-DEHYDROGENASE 8-RELATED"/>
    <property type="match status" value="1"/>
</dbReference>
<dbReference type="RefSeq" id="WP_329411837.1">
    <property type="nucleotide sequence ID" value="NZ_CP109441.1"/>
</dbReference>
<accession>A0ABZ1YWP8</accession>
<keyword evidence="2" id="KW-0560">Oxidoreductase</keyword>
<dbReference type="Gene3D" id="3.40.50.720">
    <property type="entry name" value="NAD(P)-binding Rossmann-like Domain"/>
    <property type="match status" value="1"/>
</dbReference>
<dbReference type="EMBL" id="CP109441">
    <property type="protein sequence ID" value="WUV47715.1"/>
    <property type="molecule type" value="Genomic_DNA"/>
</dbReference>
<dbReference type="Proteomes" id="UP001432062">
    <property type="component" value="Chromosome"/>
</dbReference>
<reference evidence="3" key="1">
    <citation type="submission" date="2022-10" db="EMBL/GenBank/DDBJ databases">
        <title>The complete genomes of actinobacterial strains from the NBC collection.</title>
        <authorList>
            <person name="Joergensen T.S."/>
            <person name="Alvarez Arevalo M."/>
            <person name="Sterndorff E.B."/>
            <person name="Faurdal D."/>
            <person name="Vuksanovic O."/>
            <person name="Mourched A.-S."/>
            <person name="Charusanti P."/>
            <person name="Shaw S."/>
            <person name="Blin K."/>
            <person name="Weber T."/>
        </authorList>
    </citation>
    <scope>NUCLEOTIDE SEQUENCE</scope>
    <source>
        <strain evidence="3">NBC_01482</strain>
    </source>
</reference>
<comment type="similarity">
    <text evidence="1">Belongs to the short-chain dehydrogenases/reductases (SDR) family.</text>
</comment>
<organism evidence="3 4">
    <name type="scientific">Nocardia vinacea</name>
    <dbReference type="NCBI Taxonomy" id="96468"/>
    <lineage>
        <taxon>Bacteria</taxon>
        <taxon>Bacillati</taxon>
        <taxon>Actinomycetota</taxon>
        <taxon>Actinomycetes</taxon>
        <taxon>Mycobacteriales</taxon>
        <taxon>Nocardiaceae</taxon>
        <taxon>Nocardia</taxon>
    </lineage>
</organism>
<evidence type="ECO:0000313" key="4">
    <source>
        <dbReference type="Proteomes" id="UP001432062"/>
    </source>
</evidence>
<sequence length="262" mass="26693">MDLGLAGRAYYVTGGSRGIGRAVVTLLLAEGAAVAACARDVAALEQLRAALPPGHSDRLLTHIADVRDPAALDQAVGQARERFGRLDGVLANAGAGVSGSVLTTPETEWHNQFQVKVGSVLNLVTSALPALRESDAGRVVVMNGVTAHAPEADMAAVSATRAAVANLTRSLAVELASSGILVNAISLGPIATDRQRARYLASGADEPFESWCAGEASRRGVLLGRFGTPQEVAPVAALLLSPSCSYVTGSSIDVSGGSGGRT</sequence>
<dbReference type="PANTHER" id="PTHR24321">
    <property type="entry name" value="DEHYDROGENASES, SHORT CHAIN"/>
    <property type="match status" value="1"/>
</dbReference>